<evidence type="ECO:0000256" key="1">
    <source>
        <dbReference type="SAM" id="Coils"/>
    </source>
</evidence>
<dbReference type="Proteomes" id="UP001153076">
    <property type="component" value="Unassembled WGS sequence"/>
</dbReference>
<accession>A0A9Q1GQ14</accession>
<feature type="domain" description="Reverse transcriptase zinc-binding" evidence="2">
    <location>
        <begin position="410"/>
        <end position="473"/>
    </location>
</feature>
<dbReference type="PANTHER" id="PTHR33116:SF66">
    <property type="entry name" value="REVERSE TRANSCRIPTASE ZINC-BINDING DOMAIN-CONTAINING PROTEIN"/>
    <property type="match status" value="1"/>
</dbReference>
<keyword evidence="1" id="KW-0175">Coiled coil</keyword>
<gene>
    <name evidence="3" type="ORF">Cgig2_023898</name>
</gene>
<dbReference type="InterPro" id="IPR026960">
    <property type="entry name" value="RVT-Znf"/>
</dbReference>
<evidence type="ECO:0000313" key="4">
    <source>
        <dbReference type="Proteomes" id="UP001153076"/>
    </source>
</evidence>
<dbReference type="OrthoDB" id="2417874at2759"/>
<dbReference type="PANTHER" id="PTHR33116">
    <property type="entry name" value="REVERSE TRANSCRIPTASE ZINC-BINDING DOMAIN-CONTAINING PROTEIN-RELATED-RELATED"/>
    <property type="match status" value="1"/>
</dbReference>
<feature type="coiled-coil region" evidence="1">
    <location>
        <begin position="92"/>
        <end position="138"/>
    </location>
</feature>
<evidence type="ECO:0000259" key="2">
    <source>
        <dbReference type="Pfam" id="PF13966"/>
    </source>
</evidence>
<sequence length="480" mass="55633">MRWSGAYYSWANKTIRSRIDRAIINIYWYEVFDFTQNQYLANGLSDHTPMLVQFLTLAKPRSIFQFCEIWCMHQNFNKIVDSVISLTSSSPLSQLRSVMANLRSHLSELNRDNFADLRAQQEKAREELTNLQMQLQESPGNTSLIQVEKDLKSKYSDILSSSMALMQQQCKIEWIHYGDDNTRIFFAKAKQRKLASYIYKIKDAKGDLVQGFDQVGLTMQTFYKALQGEQNTTKQMVHMEVAHQGPVLRCKEFTNLEIKEAIFSIPNFKSPGPSRFNNGFYKVTWQELGPLYFPLTYFGVPITASHLTKIECASLVEKIIARVHLWAARNISFVGRVRLINSTIFGMYSYWASIFRLPNKVTEKIIKICRNYLWSETGDYKKVPYISGHHTCLPKSHGGIGIKDFAAWNKATIAKLTWAVARKKEVVIQHSLPTKQRLSKHLPPLDNLCVLCSAEEEEEAHLFYNCSYAKIIWNELRKWW</sequence>
<keyword evidence="4" id="KW-1185">Reference proteome</keyword>
<protein>
    <recommendedName>
        <fullName evidence="2">Reverse transcriptase zinc-binding domain-containing protein</fullName>
    </recommendedName>
</protein>
<dbReference type="Pfam" id="PF13966">
    <property type="entry name" value="zf-RVT"/>
    <property type="match status" value="1"/>
</dbReference>
<reference evidence="3" key="1">
    <citation type="submission" date="2022-04" db="EMBL/GenBank/DDBJ databases">
        <title>Carnegiea gigantea Genome sequencing and assembly v2.</title>
        <authorList>
            <person name="Copetti D."/>
            <person name="Sanderson M.J."/>
            <person name="Burquez A."/>
            <person name="Wojciechowski M.F."/>
        </authorList>
    </citation>
    <scope>NUCLEOTIDE SEQUENCE</scope>
    <source>
        <strain evidence="3">SGP5-SGP5p</strain>
        <tissue evidence="3">Aerial part</tissue>
    </source>
</reference>
<dbReference type="EMBL" id="JAKOGI010001466">
    <property type="protein sequence ID" value="KAJ8425482.1"/>
    <property type="molecule type" value="Genomic_DNA"/>
</dbReference>
<proteinExistence type="predicted"/>
<comment type="caution">
    <text evidence="3">The sequence shown here is derived from an EMBL/GenBank/DDBJ whole genome shotgun (WGS) entry which is preliminary data.</text>
</comment>
<name>A0A9Q1GQ14_9CARY</name>
<organism evidence="3 4">
    <name type="scientific">Carnegiea gigantea</name>
    <dbReference type="NCBI Taxonomy" id="171969"/>
    <lineage>
        <taxon>Eukaryota</taxon>
        <taxon>Viridiplantae</taxon>
        <taxon>Streptophyta</taxon>
        <taxon>Embryophyta</taxon>
        <taxon>Tracheophyta</taxon>
        <taxon>Spermatophyta</taxon>
        <taxon>Magnoliopsida</taxon>
        <taxon>eudicotyledons</taxon>
        <taxon>Gunneridae</taxon>
        <taxon>Pentapetalae</taxon>
        <taxon>Caryophyllales</taxon>
        <taxon>Cactineae</taxon>
        <taxon>Cactaceae</taxon>
        <taxon>Cactoideae</taxon>
        <taxon>Echinocereeae</taxon>
        <taxon>Carnegiea</taxon>
    </lineage>
</organism>
<dbReference type="AlphaFoldDB" id="A0A9Q1GQ14"/>
<evidence type="ECO:0000313" key="3">
    <source>
        <dbReference type="EMBL" id="KAJ8425482.1"/>
    </source>
</evidence>